<sequence length="143" mass="16067">MKSIFIFDDSRATELRRIFVALGEDGLIVKPVVFDEHTAPHFLYAMGVEHTFAAREEAFIAEAVDFTRKTMLRRYDEIYGAGNWIPLWLADPRSVAEWRNAMSIARQLATTPSTPTAFSDRALQGILRDVMGPASAPRGVTKH</sequence>
<organism evidence="1 2">
    <name type="scientific">Paraburkholderia piptadeniae</name>
    <dbReference type="NCBI Taxonomy" id="1701573"/>
    <lineage>
        <taxon>Bacteria</taxon>
        <taxon>Pseudomonadati</taxon>
        <taxon>Pseudomonadota</taxon>
        <taxon>Betaproteobacteria</taxon>
        <taxon>Burkholderiales</taxon>
        <taxon>Burkholderiaceae</taxon>
        <taxon>Paraburkholderia</taxon>
    </lineage>
</organism>
<dbReference type="EMBL" id="CYGY02000035">
    <property type="protein sequence ID" value="SIT43745.1"/>
    <property type="molecule type" value="Genomic_DNA"/>
</dbReference>
<dbReference type="AlphaFoldDB" id="A0A1N7S8P6"/>
<evidence type="ECO:0000313" key="2">
    <source>
        <dbReference type="Proteomes" id="UP000195569"/>
    </source>
</evidence>
<gene>
    <name evidence="1" type="ORF">BN2476_350269</name>
</gene>
<reference evidence="1" key="1">
    <citation type="submission" date="2016-12" db="EMBL/GenBank/DDBJ databases">
        <authorList>
            <person name="Moulin L."/>
        </authorList>
    </citation>
    <scope>NUCLEOTIDE SEQUENCE [LARGE SCALE GENOMIC DNA]</scope>
    <source>
        <strain evidence="1">STM 7183</strain>
    </source>
</reference>
<keyword evidence="2" id="KW-1185">Reference proteome</keyword>
<name>A0A1N7S8P6_9BURK</name>
<accession>A0A1N7S8P6</accession>
<dbReference type="OrthoDB" id="9093786at2"/>
<proteinExistence type="predicted"/>
<dbReference type="RefSeq" id="WP_087735922.1">
    <property type="nucleotide sequence ID" value="NZ_CYGY02000035.1"/>
</dbReference>
<comment type="caution">
    <text evidence="1">The sequence shown here is derived from an EMBL/GenBank/DDBJ whole genome shotgun (WGS) entry which is preliminary data.</text>
</comment>
<protein>
    <submittedName>
        <fullName evidence="1">Uncharacterized protein</fullName>
    </submittedName>
</protein>
<evidence type="ECO:0000313" key="1">
    <source>
        <dbReference type="EMBL" id="SIT43745.1"/>
    </source>
</evidence>
<dbReference type="Proteomes" id="UP000195569">
    <property type="component" value="Unassembled WGS sequence"/>
</dbReference>